<evidence type="ECO:0000256" key="1">
    <source>
        <dbReference type="SAM" id="MobiDB-lite"/>
    </source>
</evidence>
<evidence type="ECO:0000313" key="3">
    <source>
        <dbReference type="Proteomes" id="UP000598775"/>
    </source>
</evidence>
<comment type="caution">
    <text evidence="2">The sequence shown here is derived from an EMBL/GenBank/DDBJ whole genome shotgun (WGS) entry which is preliminary data.</text>
</comment>
<sequence length="446" mass="46778">MLSFLRFASYSFSGVYGGAPAPGSRYDQANYVLNGEIIGVIRYDIRSNGTWRLEVANYQVAGWEQWSTFDCSTGSKGFVNQLAELPARLPAPPVNDPPYPPNPLGDATPPATSSVPMTPTGDVHADSLVTPLPGTTDEYLDRVNITNAGAVRTGVDALFNATSYSIQDYLTVPSDATCSTAEQAQHCFLPDLAPGASETLVLHTKRRAGVSVETPILMTVGNLGRRTIQDFPGDASYPIFGYVENLYAVATPAPILVAPVPVTPECNPTDSDPQPVTAGVNTRLTTFCKAAAGLGMSVTASHGTATIDSYGSIRYTGDPAWRGTDTVSVTSNNGVGVNSAATTFTVNVVATATAADDSYTVSQNQVLTPTSSLMANDTIPMQAGWMVQAGATPTQHGTVSLNALDGTFTYTPNPDFVGTDSFLYRLSGPAGANSNVAKVTIVVQAH</sequence>
<keyword evidence="3" id="KW-1185">Reference proteome</keyword>
<feature type="region of interest" description="Disordered" evidence="1">
    <location>
        <begin position="89"/>
        <end position="115"/>
    </location>
</feature>
<name>A0A917BBH8_9MICO</name>
<evidence type="ECO:0008006" key="4">
    <source>
        <dbReference type="Google" id="ProtNLM"/>
    </source>
</evidence>
<dbReference type="AlphaFoldDB" id="A0A917BBH8"/>
<dbReference type="Proteomes" id="UP000598775">
    <property type="component" value="Unassembled WGS sequence"/>
</dbReference>
<dbReference type="Pfam" id="PF17963">
    <property type="entry name" value="Big_9"/>
    <property type="match status" value="1"/>
</dbReference>
<organism evidence="2 3">
    <name type="scientific">Subtercola lobariae</name>
    <dbReference type="NCBI Taxonomy" id="1588641"/>
    <lineage>
        <taxon>Bacteria</taxon>
        <taxon>Bacillati</taxon>
        <taxon>Actinomycetota</taxon>
        <taxon>Actinomycetes</taxon>
        <taxon>Micrococcales</taxon>
        <taxon>Microbacteriaceae</taxon>
        <taxon>Subtercola</taxon>
    </lineage>
</organism>
<dbReference type="Gene3D" id="2.60.40.3440">
    <property type="match status" value="1"/>
</dbReference>
<protein>
    <recommendedName>
        <fullName evidence="4">Cadherin-like domain-containing protein</fullName>
    </recommendedName>
</protein>
<feature type="compositionally biased region" description="Pro residues" evidence="1">
    <location>
        <begin position="89"/>
        <end position="103"/>
    </location>
</feature>
<reference evidence="2 3" key="1">
    <citation type="journal article" date="2014" name="Int. J. Syst. Evol. Microbiol.">
        <title>Complete genome sequence of Corynebacterium casei LMG S-19264T (=DSM 44701T), isolated from a smear-ripened cheese.</title>
        <authorList>
            <consortium name="US DOE Joint Genome Institute (JGI-PGF)"/>
            <person name="Walter F."/>
            <person name="Albersmeier A."/>
            <person name="Kalinowski J."/>
            <person name="Ruckert C."/>
        </authorList>
    </citation>
    <scope>NUCLEOTIDE SEQUENCE [LARGE SCALE GENOMIC DNA]</scope>
    <source>
        <strain evidence="2 3">CGMCC 1.12976</strain>
    </source>
</reference>
<dbReference type="EMBL" id="BMGP01000006">
    <property type="protein sequence ID" value="GGF35933.1"/>
    <property type="molecule type" value="Genomic_DNA"/>
</dbReference>
<evidence type="ECO:0000313" key="2">
    <source>
        <dbReference type="EMBL" id="GGF35933.1"/>
    </source>
</evidence>
<accession>A0A917BBH8</accession>
<gene>
    <name evidence="2" type="ORF">GCM10011399_31150</name>
</gene>
<proteinExistence type="predicted"/>